<dbReference type="InterPro" id="IPR039421">
    <property type="entry name" value="Type_1_exporter"/>
</dbReference>
<keyword evidence="2" id="KW-0812">Transmembrane</keyword>
<dbReference type="Gene3D" id="1.20.1560.10">
    <property type="entry name" value="ABC transporter type 1, transmembrane domain"/>
    <property type="match status" value="1"/>
</dbReference>
<dbReference type="InterPro" id="IPR036640">
    <property type="entry name" value="ABC1_TM_sf"/>
</dbReference>
<dbReference type="SUPFAM" id="SSF52540">
    <property type="entry name" value="P-loop containing nucleoside triphosphate hydrolases"/>
    <property type="match status" value="1"/>
</dbReference>
<evidence type="ECO:0000256" key="2">
    <source>
        <dbReference type="ARBA" id="ARBA00022692"/>
    </source>
</evidence>
<reference evidence="5 6" key="2">
    <citation type="submission" date="2018-11" db="EMBL/GenBank/DDBJ databases">
        <authorList>
            <consortium name="Pathogen Informatics"/>
        </authorList>
    </citation>
    <scope>NUCLEOTIDE SEQUENCE [LARGE SCALE GENOMIC DNA]</scope>
</reference>
<dbReference type="Gene3D" id="3.40.50.300">
    <property type="entry name" value="P-loop containing nucleotide triphosphate hydrolases"/>
    <property type="match status" value="1"/>
</dbReference>
<reference evidence="7" key="1">
    <citation type="submission" date="2016-06" db="UniProtKB">
        <authorList>
            <consortium name="WormBaseParasite"/>
        </authorList>
    </citation>
    <scope>IDENTIFICATION</scope>
</reference>
<keyword evidence="4" id="KW-0472">Membrane</keyword>
<comment type="subcellular location">
    <subcellularLocation>
        <location evidence="1">Membrane</location>
        <topology evidence="1">Multi-pass membrane protein</topology>
    </subcellularLocation>
</comment>
<dbReference type="Proteomes" id="UP000267606">
    <property type="component" value="Unassembled WGS sequence"/>
</dbReference>
<evidence type="ECO:0000256" key="4">
    <source>
        <dbReference type="ARBA" id="ARBA00023136"/>
    </source>
</evidence>
<gene>
    <name evidence="5" type="ORF">OFLC_LOCUS8758</name>
</gene>
<dbReference type="InterPro" id="IPR027417">
    <property type="entry name" value="P-loop_NTPase"/>
</dbReference>
<keyword evidence="3" id="KW-1133">Transmembrane helix</keyword>
<proteinExistence type="predicted"/>
<dbReference type="PANTHER" id="PTHR43394">
    <property type="entry name" value="ATP-DEPENDENT PERMEASE MDL1, MITOCHONDRIAL"/>
    <property type="match status" value="1"/>
</dbReference>
<evidence type="ECO:0000256" key="3">
    <source>
        <dbReference type="ARBA" id="ARBA00022989"/>
    </source>
</evidence>
<dbReference type="GO" id="GO:0015421">
    <property type="term" value="F:ABC-type oligopeptide transporter activity"/>
    <property type="evidence" value="ECO:0007669"/>
    <property type="project" value="TreeGrafter"/>
</dbReference>
<evidence type="ECO:0000313" key="7">
    <source>
        <dbReference type="WBParaSite" id="OFLC_0000875901-mRNA-1"/>
    </source>
</evidence>
<accession>A0A183HMP8</accession>
<dbReference type="PANTHER" id="PTHR43394:SF1">
    <property type="entry name" value="ATP-BINDING CASSETTE SUB-FAMILY B MEMBER 10, MITOCHONDRIAL"/>
    <property type="match status" value="1"/>
</dbReference>
<evidence type="ECO:0000313" key="6">
    <source>
        <dbReference type="Proteomes" id="UP000267606"/>
    </source>
</evidence>
<dbReference type="GO" id="GO:0005524">
    <property type="term" value="F:ATP binding"/>
    <property type="evidence" value="ECO:0007669"/>
    <property type="project" value="InterPro"/>
</dbReference>
<name>A0A183HMP8_9BILA</name>
<dbReference type="EMBL" id="UZAJ01010162">
    <property type="protein sequence ID" value="VDO57249.1"/>
    <property type="molecule type" value="Genomic_DNA"/>
</dbReference>
<keyword evidence="6" id="KW-1185">Reference proteome</keyword>
<sequence>MAISVRAGRTTITVAHRLSTIRNADQIIVFKDGEIMEMGLHNELMELDGIYRQIVQAQKIEKGNGELINHDESMESLLQYQSKNNKQQLKEKKSLLSVKSLVTEKDHKNKK</sequence>
<dbReference type="GO" id="GO:0090374">
    <property type="term" value="P:oligopeptide export from mitochondrion"/>
    <property type="evidence" value="ECO:0007669"/>
    <property type="project" value="TreeGrafter"/>
</dbReference>
<organism evidence="7">
    <name type="scientific">Onchocerca flexuosa</name>
    <dbReference type="NCBI Taxonomy" id="387005"/>
    <lineage>
        <taxon>Eukaryota</taxon>
        <taxon>Metazoa</taxon>
        <taxon>Ecdysozoa</taxon>
        <taxon>Nematoda</taxon>
        <taxon>Chromadorea</taxon>
        <taxon>Rhabditida</taxon>
        <taxon>Spirurina</taxon>
        <taxon>Spiruromorpha</taxon>
        <taxon>Filarioidea</taxon>
        <taxon>Onchocercidae</taxon>
        <taxon>Onchocerca</taxon>
    </lineage>
</organism>
<dbReference type="WBParaSite" id="OFLC_0000875901-mRNA-1">
    <property type="protein sequence ID" value="OFLC_0000875901-mRNA-1"/>
    <property type="gene ID" value="OFLC_0000875901"/>
</dbReference>
<protein>
    <submittedName>
        <fullName evidence="7">ABC transporter domain-containing protein</fullName>
    </submittedName>
</protein>
<evidence type="ECO:0000256" key="1">
    <source>
        <dbReference type="ARBA" id="ARBA00004141"/>
    </source>
</evidence>
<dbReference type="GO" id="GO:0005743">
    <property type="term" value="C:mitochondrial inner membrane"/>
    <property type="evidence" value="ECO:0007669"/>
    <property type="project" value="TreeGrafter"/>
</dbReference>
<dbReference type="STRING" id="387005.A0A183HMP8"/>
<dbReference type="AlphaFoldDB" id="A0A183HMP8"/>
<evidence type="ECO:0000313" key="5">
    <source>
        <dbReference type="EMBL" id="VDO57249.1"/>
    </source>
</evidence>